<evidence type="ECO:0000313" key="2">
    <source>
        <dbReference type="EMBL" id="EEY33965.1"/>
    </source>
</evidence>
<keyword evidence="3" id="KW-1185">Reference proteome</keyword>
<protein>
    <recommendedName>
        <fullName evidence="4">N-acetyltransferase domain-containing protein</fullName>
    </recommendedName>
</protein>
<evidence type="ECO:0000313" key="3">
    <source>
        <dbReference type="Proteomes" id="UP000004226"/>
    </source>
</evidence>
<reference evidence="2 3" key="1">
    <citation type="submission" date="2009-10" db="EMBL/GenBank/DDBJ databases">
        <authorList>
            <person name="Harkins D.M."/>
            <person name="Madupu R."/>
            <person name="Durkin A.S."/>
            <person name="Torralba M."/>
            <person name="Methe B."/>
            <person name="Sutton G.G."/>
            <person name="Strausberg R.L."/>
            <person name="Nelson K.E."/>
        </authorList>
    </citation>
    <scope>NUCLEOTIDE SEQUENCE [LARGE SCALE GENOMIC DNA]</scope>
    <source>
        <strain evidence="2 3">F0264</strain>
    </source>
</reference>
<dbReference type="Gene3D" id="3.40.630.30">
    <property type="match status" value="1"/>
</dbReference>
<evidence type="ECO:0008006" key="4">
    <source>
        <dbReference type="Google" id="ProtNLM"/>
    </source>
</evidence>
<comment type="caution">
    <text evidence="2">The sequence shown here is derived from an EMBL/GenBank/DDBJ whole genome shotgun (WGS) entry which is preliminary data.</text>
</comment>
<dbReference type="AlphaFoldDB" id="D0GPM7"/>
<keyword evidence="1" id="KW-0175">Coiled coil</keyword>
<dbReference type="SUPFAM" id="SSF55729">
    <property type="entry name" value="Acyl-CoA N-acyltransferases (Nat)"/>
    <property type="match status" value="1"/>
</dbReference>
<evidence type="ECO:0000256" key="1">
    <source>
        <dbReference type="SAM" id="Coils"/>
    </source>
</evidence>
<organism evidence="2 3">
    <name type="scientific">Pseudoleptotrichia goodfellowii F0264</name>
    <dbReference type="NCBI Taxonomy" id="596323"/>
    <lineage>
        <taxon>Bacteria</taxon>
        <taxon>Fusobacteriati</taxon>
        <taxon>Fusobacteriota</taxon>
        <taxon>Fusobacteriia</taxon>
        <taxon>Fusobacteriales</taxon>
        <taxon>Leptotrichiaceae</taxon>
        <taxon>Pseudoleptotrichia</taxon>
    </lineage>
</organism>
<dbReference type="InterPro" id="IPR016181">
    <property type="entry name" value="Acyl_CoA_acyltransferase"/>
</dbReference>
<dbReference type="RefSeq" id="WP_006808418.1">
    <property type="nucleotide sequence ID" value="NZ_ADAD01000195.1"/>
</dbReference>
<sequence>MKIFSFICKKEKELEEQLDNIIKKLEDVEDKYKKERKQIENIFNGNFINNRDNLYNRIDVKIVGYSQNKNGHNVFILLYNNNEILLYNNFYNKIEVMPNLYFKRQDMYDKNSQKIGEKIKIIGLFAEKDKNIGNGSILLKALIKFAKEEKIKKITGELPRGNKANNDKQLRKHFYEKFGFKINEEQIELLLD</sequence>
<proteinExistence type="predicted"/>
<dbReference type="Proteomes" id="UP000004226">
    <property type="component" value="Unassembled WGS sequence"/>
</dbReference>
<name>D0GPM7_9FUSO</name>
<feature type="coiled-coil region" evidence="1">
    <location>
        <begin position="8"/>
        <end position="45"/>
    </location>
</feature>
<gene>
    <name evidence="2" type="ORF">HMPREF0554_0061</name>
</gene>
<accession>D0GPM7</accession>
<dbReference type="EMBL" id="ADAD01000195">
    <property type="protein sequence ID" value="EEY33965.1"/>
    <property type="molecule type" value="Genomic_DNA"/>
</dbReference>